<keyword evidence="15" id="KW-1133">Transmembrane helix</keyword>
<evidence type="ECO:0000256" key="20">
    <source>
        <dbReference type="SAM" id="MobiDB-lite"/>
    </source>
</evidence>
<keyword evidence="9" id="KW-0479">Metal-binding</keyword>
<dbReference type="PANTHER" id="PTHR23076:SF49">
    <property type="entry name" value="ATP-DEPENDENT ZINC METALLOPROTEASE FTSH 7, CHLOROPLASTIC"/>
    <property type="match status" value="1"/>
</dbReference>
<evidence type="ECO:0000256" key="1">
    <source>
        <dbReference type="ARBA" id="ARBA00001947"/>
    </source>
</evidence>
<evidence type="ECO:0000256" key="3">
    <source>
        <dbReference type="ARBA" id="ARBA00010044"/>
    </source>
</evidence>
<evidence type="ECO:0000256" key="11">
    <source>
        <dbReference type="ARBA" id="ARBA00022801"/>
    </source>
</evidence>
<dbReference type="GO" id="GO:0008270">
    <property type="term" value="F:zinc ion binding"/>
    <property type="evidence" value="ECO:0007669"/>
    <property type="project" value="InterPro"/>
</dbReference>
<dbReference type="PROSITE" id="PS00674">
    <property type="entry name" value="AAA"/>
    <property type="match status" value="1"/>
</dbReference>
<organism evidence="22 23">
    <name type="scientific">Populus euphratica</name>
    <name type="common">Euphrates poplar</name>
    <dbReference type="NCBI Taxonomy" id="75702"/>
    <lineage>
        <taxon>Eukaryota</taxon>
        <taxon>Viridiplantae</taxon>
        <taxon>Streptophyta</taxon>
        <taxon>Embryophyta</taxon>
        <taxon>Tracheophyta</taxon>
        <taxon>Spermatophyta</taxon>
        <taxon>Magnoliopsida</taxon>
        <taxon>eudicotyledons</taxon>
        <taxon>Gunneridae</taxon>
        <taxon>Pentapetalae</taxon>
        <taxon>rosids</taxon>
        <taxon>fabids</taxon>
        <taxon>Malpighiales</taxon>
        <taxon>Salicaceae</taxon>
        <taxon>Saliceae</taxon>
        <taxon>Populus</taxon>
    </lineage>
</organism>
<evidence type="ECO:0000256" key="8">
    <source>
        <dbReference type="ARBA" id="ARBA00022692"/>
    </source>
</evidence>
<keyword evidence="7" id="KW-0645">Protease</keyword>
<evidence type="ECO:0000259" key="21">
    <source>
        <dbReference type="SMART" id="SM00382"/>
    </source>
</evidence>
<evidence type="ECO:0000256" key="18">
    <source>
        <dbReference type="ARBA" id="ARBA00023136"/>
    </source>
</evidence>
<comment type="similarity">
    <text evidence="4">In the N-terminal section; belongs to the AAA ATPase family.</text>
</comment>
<dbReference type="GO" id="GO:0005524">
    <property type="term" value="F:ATP binding"/>
    <property type="evidence" value="ECO:0007669"/>
    <property type="project" value="UniProtKB-KW"/>
</dbReference>
<dbReference type="FunFam" id="3.40.50.300:FF:000352">
    <property type="entry name" value="ATP-dependent zinc metalloprotease FTSH 7, chloroplastic"/>
    <property type="match status" value="1"/>
</dbReference>
<evidence type="ECO:0000256" key="12">
    <source>
        <dbReference type="ARBA" id="ARBA00022833"/>
    </source>
</evidence>
<dbReference type="InterPro" id="IPR000642">
    <property type="entry name" value="Peptidase_M41"/>
</dbReference>
<comment type="cofactor">
    <cofactor evidence="1">
        <name>Zn(2+)</name>
        <dbReference type="ChEBI" id="CHEBI:29105"/>
    </cofactor>
</comment>
<dbReference type="FunFam" id="1.10.8.60:FF:000001">
    <property type="entry name" value="ATP-dependent zinc metalloprotease FtsH"/>
    <property type="match status" value="1"/>
</dbReference>
<evidence type="ECO:0000256" key="17">
    <source>
        <dbReference type="ARBA" id="ARBA00023078"/>
    </source>
</evidence>
<feature type="region of interest" description="Disordered" evidence="20">
    <location>
        <begin position="69"/>
        <end position="105"/>
    </location>
</feature>
<keyword evidence="12" id="KW-0862">Zinc</keyword>
<dbReference type="GO" id="GO:0009535">
    <property type="term" value="C:chloroplast thylakoid membrane"/>
    <property type="evidence" value="ECO:0007669"/>
    <property type="project" value="UniProtKB-SubCell"/>
</dbReference>
<evidence type="ECO:0000256" key="10">
    <source>
        <dbReference type="ARBA" id="ARBA00022741"/>
    </source>
</evidence>
<dbReference type="InterPro" id="IPR003593">
    <property type="entry name" value="AAA+_ATPase"/>
</dbReference>
<evidence type="ECO:0000256" key="6">
    <source>
        <dbReference type="ARBA" id="ARBA00022640"/>
    </source>
</evidence>
<evidence type="ECO:0000256" key="9">
    <source>
        <dbReference type="ARBA" id="ARBA00022723"/>
    </source>
</evidence>
<keyword evidence="13" id="KW-0067">ATP-binding</keyword>
<gene>
    <name evidence="23" type="primary">LOC105131073</name>
</gene>
<proteinExistence type="inferred from homology"/>
<dbReference type="Gene3D" id="1.20.58.760">
    <property type="entry name" value="Peptidase M41"/>
    <property type="match status" value="1"/>
</dbReference>
<dbReference type="SUPFAM" id="SSF52540">
    <property type="entry name" value="P-loop containing nucleoside triphosphate hydrolases"/>
    <property type="match status" value="1"/>
</dbReference>
<dbReference type="KEGG" id="peu:105131073"/>
<dbReference type="FunFam" id="1.20.58.760:FF:000006">
    <property type="entry name" value="ATP-dependent zinc metalloprotease FTSH 7, chloroplastic"/>
    <property type="match status" value="1"/>
</dbReference>
<dbReference type="GeneID" id="105131073"/>
<keyword evidence="11" id="KW-0378">Hydrolase</keyword>
<dbReference type="RefSeq" id="XP_011032148.1">
    <property type="nucleotide sequence ID" value="XM_011033846.1"/>
</dbReference>
<dbReference type="SMART" id="SM00382">
    <property type="entry name" value="AAA"/>
    <property type="match status" value="1"/>
</dbReference>
<dbReference type="Pfam" id="PF00004">
    <property type="entry name" value="AAA"/>
    <property type="match status" value="1"/>
</dbReference>
<comment type="function">
    <text evidence="2">Probable ATP-dependent zinc metallopeptidase.</text>
</comment>
<evidence type="ECO:0000256" key="7">
    <source>
        <dbReference type="ARBA" id="ARBA00022670"/>
    </source>
</evidence>
<comment type="subcellular location">
    <subcellularLocation>
        <location evidence="19">Plastid</location>
        <location evidence="19">Chloroplast thylakoid membrane</location>
        <topology evidence="19">Multi-pass membrane protein</topology>
        <orientation evidence="19">Stromal side</orientation>
    </subcellularLocation>
</comment>
<dbReference type="InterPro" id="IPR005936">
    <property type="entry name" value="FtsH"/>
</dbReference>
<name>A0AAJ6ULK2_POPEU</name>
<keyword evidence="22" id="KW-1185">Reference proteome</keyword>
<dbReference type="InterPro" id="IPR041569">
    <property type="entry name" value="AAA_lid_3"/>
</dbReference>
<dbReference type="GO" id="GO:0004176">
    <property type="term" value="F:ATP-dependent peptidase activity"/>
    <property type="evidence" value="ECO:0007669"/>
    <property type="project" value="InterPro"/>
</dbReference>
<dbReference type="InterPro" id="IPR003960">
    <property type="entry name" value="ATPase_AAA_CS"/>
</dbReference>
<keyword evidence="18" id="KW-0472">Membrane</keyword>
<dbReference type="InterPro" id="IPR037219">
    <property type="entry name" value="Peptidase_M41-like"/>
</dbReference>
<evidence type="ECO:0000256" key="5">
    <source>
        <dbReference type="ARBA" id="ARBA00022528"/>
    </source>
</evidence>
<evidence type="ECO:0000313" key="22">
    <source>
        <dbReference type="Proteomes" id="UP000694918"/>
    </source>
</evidence>
<dbReference type="Pfam" id="PF17862">
    <property type="entry name" value="AAA_lid_3"/>
    <property type="match status" value="1"/>
</dbReference>
<keyword evidence="10" id="KW-0547">Nucleotide-binding</keyword>
<evidence type="ECO:0000256" key="4">
    <source>
        <dbReference type="ARBA" id="ARBA00010550"/>
    </source>
</evidence>
<feature type="compositionally biased region" description="Basic and acidic residues" evidence="20">
    <location>
        <begin position="69"/>
        <end position="78"/>
    </location>
</feature>
<evidence type="ECO:0000313" key="23">
    <source>
        <dbReference type="RefSeq" id="XP_011032148.1"/>
    </source>
</evidence>
<evidence type="ECO:0000256" key="19">
    <source>
        <dbReference type="ARBA" id="ARBA00060401"/>
    </source>
</evidence>
<dbReference type="GO" id="GO:0016887">
    <property type="term" value="F:ATP hydrolysis activity"/>
    <property type="evidence" value="ECO:0007669"/>
    <property type="project" value="InterPro"/>
</dbReference>
<keyword evidence="14" id="KW-0809">Transit peptide</keyword>
<dbReference type="NCBIfam" id="TIGR01241">
    <property type="entry name" value="FtsH_fam"/>
    <property type="match status" value="1"/>
</dbReference>
<dbReference type="Gene3D" id="1.10.8.60">
    <property type="match status" value="1"/>
</dbReference>
<dbReference type="Gene3D" id="3.40.50.300">
    <property type="entry name" value="P-loop containing nucleotide triphosphate hydrolases"/>
    <property type="match status" value="1"/>
</dbReference>
<dbReference type="GO" id="GO:0006508">
    <property type="term" value="P:proteolysis"/>
    <property type="evidence" value="ECO:0007669"/>
    <property type="project" value="UniProtKB-KW"/>
</dbReference>
<keyword evidence="8" id="KW-0812">Transmembrane</keyword>
<dbReference type="GO" id="GO:0004222">
    <property type="term" value="F:metalloendopeptidase activity"/>
    <property type="evidence" value="ECO:0007669"/>
    <property type="project" value="InterPro"/>
</dbReference>
<dbReference type="SUPFAM" id="SSF140990">
    <property type="entry name" value="FtsH protease domain-like"/>
    <property type="match status" value="1"/>
</dbReference>
<comment type="similarity">
    <text evidence="3">In the C-terminal section; belongs to the peptidase M41 family.</text>
</comment>
<dbReference type="CDD" id="cd19501">
    <property type="entry name" value="RecA-like_FtsH"/>
    <property type="match status" value="1"/>
</dbReference>
<evidence type="ECO:0000256" key="16">
    <source>
        <dbReference type="ARBA" id="ARBA00023049"/>
    </source>
</evidence>
<dbReference type="Proteomes" id="UP000694918">
    <property type="component" value="Unplaced"/>
</dbReference>
<dbReference type="AlphaFoldDB" id="A0AAJ6ULK2"/>
<protein>
    <submittedName>
        <fullName evidence="23">ATP-dependent zinc metalloprotease FTSH 7, chloroplastic-like</fullName>
    </submittedName>
</protein>
<evidence type="ECO:0000256" key="2">
    <source>
        <dbReference type="ARBA" id="ARBA00003497"/>
    </source>
</evidence>
<evidence type="ECO:0000256" key="13">
    <source>
        <dbReference type="ARBA" id="ARBA00022840"/>
    </source>
</evidence>
<reference evidence="23" key="1">
    <citation type="submission" date="2025-08" db="UniProtKB">
        <authorList>
            <consortium name="RefSeq"/>
        </authorList>
    </citation>
    <scope>IDENTIFICATION</scope>
</reference>
<dbReference type="InterPro" id="IPR027417">
    <property type="entry name" value="P-loop_NTPase"/>
</dbReference>
<accession>A0AAJ6ULK2</accession>
<keyword evidence="16" id="KW-0482">Metalloprotease</keyword>
<dbReference type="HAMAP" id="MF_01458">
    <property type="entry name" value="FtsH"/>
    <property type="match status" value="1"/>
</dbReference>
<evidence type="ECO:0000256" key="14">
    <source>
        <dbReference type="ARBA" id="ARBA00022946"/>
    </source>
</evidence>
<sequence length="795" mass="86853">MLETLRPITYISATSTVKFQCCRLQSRVFHHRFIPVNSSLTLPSINPKSFNFLSNTKIRDYKILARCQDSDSTEKTSTETEPQNNPPPSPSPSNSGSKQKREKQGKSQWWFSKKQNWKWQPLIQAQEIGVLLLQLGIVMFVMRLLRPGIPLPGSEPRQPTTFVSVPYSEFLGKISGNQVQKVEVDGVHIMFKLKDEGVSGQESSSEVVDSKFQDSESLLRSVTPTMKKILYTTTRPTDIKTPYEKMLENQVEFGSPDKRSGGFLNSALIALFYVAVLAGLLQRFPVTFSQHTAGQVRNRKSGGSGGSKVSEQGETITFADVAGVDEAKEELEEIVEFLRNPDRYARLGARPPRGVLLVGLPGTGKTLLAKAVAGEAEVPFISCSASEFVELYVGMGASRVRDLFARAKKEAPSIIFIDEIDAVAKSRDGKYRIVSNDEREQTLNQLLTEMDGFDSNSAVIVLGATNRSDVLDPALRRPGRFDRVVMVETPDRNGREAILKVHVSKKELPLGEDVNLSDIASMTTGLTGADLANLVNEAALLAGRKNKVVVEKFDFIQAVERSIAGIEKKTAKLQGSEKAVVAHHEAGHAVVGTAVANILTGQPRVEKLSILPRSGGALGFTYTPPTNEDRYLLFIDELRGRLVTLLGGRAAEEVVYSGRVSTGALDDIRRATDMAYKAVAEYGLNQTIGPVSLATLSGGGMDESGAAPWGRDQGHLVDLVQREVKALLQSALDVALSVVRANPTVLEGLGAHLEEKEKVEGEELQEWLKLVVAPKELALFVEGKQESFLPLKAGT</sequence>
<dbReference type="Pfam" id="PF01434">
    <property type="entry name" value="Peptidase_M41"/>
    <property type="match status" value="1"/>
</dbReference>
<keyword evidence="17" id="KW-0793">Thylakoid</keyword>
<evidence type="ECO:0000256" key="15">
    <source>
        <dbReference type="ARBA" id="ARBA00022989"/>
    </source>
</evidence>
<dbReference type="PANTHER" id="PTHR23076">
    <property type="entry name" value="METALLOPROTEASE M41 FTSH"/>
    <property type="match status" value="1"/>
</dbReference>
<dbReference type="InterPro" id="IPR003959">
    <property type="entry name" value="ATPase_AAA_core"/>
</dbReference>
<feature type="domain" description="AAA+ ATPase" evidence="21">
    <location>
        <begin position="351"/>
        <end position="491"/>
    </location>
</feature>
<keyword evidence="6" id="KW-0934">Plastid</keyword>
<keyword evidence="5" id="KW-0150">Chloroplast</keyword>